<dbReference type="AlphaFoldDB" id="A0A1R2CQ05"/>
<feature type="compositionally biased region" description="Polar residues" evidence="1">
    <location>
        <begin position="215"/>
        <end position="231"/>
    </location>
</feature>
<feature type="region of interest" description="Disordered" evidence="1">
    <location>
        <begin position="1"/>
        <end position="21"/>
    </location>
</feature>
<gene>
    <name evidence="2" type="ORF">SteCoe_6446</name>
</gene>
<evidence type="ECO:0000256" key="1">
    <source>
        <dbReference type="SAM" id="MobiDB-lite"/>
    </source>
</evidence>
<proteinExistence type="predicted"/>
<organism evidence="2 3">
    <name type="scientific">Stentor coeruleus</name>
    <dbReference type="NCBI Taxonomy" id="5963"/>
    <lineage>
        <taxon>Eukaryota</taxon>
        <taxon>Sar</taxon>
        <taxon>Alveolata</taxon>
        <taxon>Ciliophora</taxon>
        <taxon>Postciliodesmatophora</taxon>
        <taxon>Heterotrichea</taxon>
        <taxon>Heterotrichida</taxon>
        <taxon>Stentoridae</taxon>
        <taxon>Stentor</taxon>
    </lineage>
</organism>
<protein>
    <submittedName>
        <fullName evidence="2">Uncharacterized protein</fullName>
    </submittedName>
</protein>
<evidence type="ECO:0000313" key="3">
    <source>
        <dbReference type="Proteomes" id="UP000187209"/>
    </source>
</evidence>
<name>A0A1R2CQ05_9CILI</name>
<sequence>MDSSRSEKSSSKRNSKKIEDDLFSRHKTLLRKIDVLKTKKINEQLKNNQQTPVINSVSKRLASKNDKQRQIIYSPTKVQRTQEILQNSRFMPKKIRLSLENLKLIANNCKTSTMKVCRYDVALTAPKPDSPVTFPSLQMPLTIRDPENSNDLPPDITQRNEILYSLRNKSSNLTTEKSTSQPNYGNLSITERSALWLQRKQEKIRLLRDKKDTKATSGCTFRPHLNNTMRPSSKSTKRSLSSQSLYSQTNIKKPMRKISVNSFAKSERAASVNCKNSTPLETIKNHRNASLNNLVLYAL</sequence>
<keyword evidence="3" id="KW-1185">Reference proteome</keyword>
<feature type="compositionally biased region" description="Low complexity" evidence="1">
    <location>
        <begin position="232"/>
        <end position="249"/>
    </location>
</feature>
<feature type="region of interest" description="Disordered" evidence="1">
    <location>
        <begin position="215"/>
        <end position="251"/>
    </location>
</feature>
<accession>A0A1R2CQ05</accession>
<comment type="caution">
    <text evidence="2">The sequence shown here is derived from an EMBL/GenBank/DDBJ whole genome shotgun (WGS) entry which is preliminary data.</text>
</comment>
<evidence type="ECO:0000313" key="2">
    <source>
        <dbReference type="EMBL" id="OMJ91084.1"/>
    </source>
</evidence>
<reference evidence="2 3" key="1">
    <citation type="submission" date="2016-11" db="EMBL/GenBank/DDBJ databases">
        <title>The macronuclear genome of Stentor coeruleus: a giant cell with tiny introns.</title>
        <authorList>
            <person name="Slabodnick M."/>
            <person name="Ruby J.G."/>
            <person name="Reiff S.B."/>
            <person name="Swart E.C."/>
            <person name="Gosai S."/>
            <person name="Prabakaran S."/>
            <person name="Witkowska E."/>
            <person name="Larue G.E."/>
            <person name="Fisher S."/>
            <person name="Freeman R.M."/>
            <person name="Gunawardena J."/>
            <person name="Chu W."/>
            <person name="Stover N.A."/>
            <person name="Gregory B.D."/>
            <person name="Nowacki M."/>
            <person name="Derisi J."/>
            <person name="Roy S.W."/>
            <person name="Marshall W.F."/>
            <person name="Sood P."/>
        </authorList>
    </citation>
    <scope>NUCLEOTIDE SEQUENCE [LARGE SCALE GENOMIC DNA]</scope>
    <source>
        <strain evidence="2">WM001</strain>
    </source>
</reference>
<dbReference type="Proteomes" id="UP000187209">
    <property type="component" value="Unassembled WGS sequence"/>
</dbReference>
<dbReference type="EMBL" id="MPUH01000089">
    <property type="protein sequence ID" value="OMJ91084.1"/>
    <property type="molecule type" value="Genomic_DNA"/>
</dbReference>